<evidence type="ECO:0000313" key="2">
    <source>
        <dbReference type="EMBL" id="OHT04222.1"/>
    </source>
</evidence>
<dbReference type="EMBL" id="MLAK01000801">
    <property type="protein sequence ID" value="OHT04222.1"/>
    <property type="molecule type" value="Genomic_DNA"/>
</dbReference>
<reference evidence="2" key="1">
    <citation type="submission" date="2016-10" db="EMBL/GenBank/DDBJ databases">
        <authorList>
            <person name="Benchimol M."/>
            <person name="Almeida L.G."/>
            <person name="Vasconcelos A.T."/>
            <person name="Perreira-Neves A."/>
            <person name="Rosa I.A."/>
            <person name="Tasca T."/>
            <person name="Bogo M.R."/>
            <person name="de Souza W."/>
        </authorList>
    </citation>
    <scope>NUCLEOTIDE SEQUENCE [LARGE SCALE GENOMIC DNA]</scope>
    <source>
        <strain evidence="2">K</strain>
    </source>
</reference>
<feature type="transmembrane region" description="Helical" evidence="1">
    <location>
        <begin position="157"/>
        <end position="176"/>
    </location>
</feature>
<evidence type="ECO:0008006" key="4">
    <source>
        <dbReference type="Google" id="ProtNLM"/>
    </source>
</evidence>
<dbReference type="VEuPathDB" id="TrichDB:TRFO_28331"/>
<keyword evidence="3" id="KW-1185">Reference proteome</keyword>
<comment type="caution">
    <text evidence="2">The sequence shown here is derived from an EMBL/GenBank/DDBJ whole genome shotgun (WGS) entry which is preliminary data.</text>
</comment>
<accession>A0A1J4K3B9</accession>
<feature type="transmembrane region" description="Helical" evidence="1">
    <location>
        <begin position="83"/>
        <end position="105"/>
    </location>
</feature>
<feature type="transmembrane region" description="Helical" evidence="1">
    <location>
        <begin position="41"/>
        <end position="71"/>
    </location>
</feature>
<name>A0A1J4K3B9_9EUKA</name>
<proteinExistence type="predicted"/>
<feature type="transmembrane region" description="Helical" evidence="1">
    <location>
        <begin position="14"/>
        <end position="35"/>
    </location>
</feature>
<protein>
    <recommendedName>
        <fullName evidence="4">Transmembrane protein</fullName>
    </recommendedName>
</protein>
<evidence type="ECO:0000256" key="1">
    <source>
        <dbReference type="SAM" id="Phobius"/>
    </source>
</evidence>
<dbReference type="AlphaFoldDB" id="A0A1J4K3B9"/>
<keyword evidence="1" id="KW-0812">Transmembrane</keyword>
<sequence length="181" mass="20572">MEATSSFPKFLVKWLRLFLILIPLIVIGYSIYWIILVTEPIFLAACGAGPTALAVLLMVASLASSIFAFITFKKPEKIDYSDWTFSAFFVSTASGILLCAIAMLMTTTESQRVFDSRISTYYLYNSDSLTDSYDKSYSTDYKKIVYQYSYGQSSYEAYLIIGFAWVICFVAFFATYENYPQ</sequence>
<evidence type="ECO:0000313" key="3">
    <source>
        <dbReference type="Proteomes" id="UP000179807"/>
    </source>
</evidence>
<dbReference type="Proteomes" id="UP000179807">
    <property type="component" value="Unassembled WGS sequence"/>
</dbReference>
<dbReference type="RefSeq" id="XP_068357358.1">
    <property type="nucleotide sequence ID" value="XM_068506112.1"/>
</dbReference>
<organism evidence="2 3">
    <name type="scientific">Tritrichomonas foetus</name>
    <dbReference type="NCBI Taxonomy" id="1144522"/>
    <lineage>
        <taxon>Eukaryota</taxon>
        <taxon>Metamonada</taxon>
        <taxon>Parabasalia</taxon>
        <taxon>Tritrichomonadida</taxon>
        <taxon>Tritrichomonadidae</taxon>
        <taxon>Tritrichomonas</taxon>
    </lineage>
</organism>
<keyword evidence="1" id="KW-0472">Membrane</keyword>
<keyword evidence="1" id="KW-1133">Transmembrane helix</keyword>
<gene>
    <name evidence="2" type="ORF">TRFO_28331</name>
</gene>
<dbReference type="GeneID" id="94840816"/>